<feature type="region of interest" description="Disordered" evidence="2">
    <location>
        <begin position="1"/>
        <end position="87"/>
    </location>
</feature>
<dbReference type="InterPro" id="IPR050922">
    <property type="entry name" value="LytR/CpsA/Psr_CW_biosynth"/>
</dbReference>
<dbReference type="InterPro" id="IPR004474">
    <property type="entry name" value="LytR_CpsA_psr"/>
</dbReference>
<evidence type="ECO:0000256" key="3">
    <source>
        <dbReference type="SAM" id="Phobius"/>
    </source>
</evidence>
<dbReference type="RefSeq" id="WP_096241093.1">
    <property type="nucleotide sequence ID" value="NZ_LT907978.1"/>
</dbReference>
<feature type="compositionally biased region" description="Polar residues" evidence="2">
    <location>
        <begin position="41"/>
        <end position="54"/>
    </location>
</feature>
<gene>
    <name evidence="5" type="ORF">EHLA_2749</name>
</gene>
<dbReference type="PANTHER" id="PTHR33392">
    <property type="entry name" value="POLYISOPRENYL-TEICHOIC ACID--PEPTIDOGLYCAN TEICHOIC ACID TRANSFERASE TAGU"/>
    <property type="match status" value="1"/>
</dbReference>
<accession>A0A285PUI0</accession>
<feature type="compositionally biased region" description="Low complexity" evidence="2">
    <location>
        <begin position="21"/>
        <end position="34"/>
    </location>
</feature>
<feature type="domain" description="Cell envelope-related transcriptional attenuator" evidence="4">
    <location>
        <begin position="165"/>
        <end position="322"/>
    </location>
</feature>
<dbReference type="Pfam" id="PF03816">
    <property type="entry name" value="LytR_cpsA_psr"/>
    <property type="match status" value="1"/>
</dbReference>
<protein>
    <submittedName>
        <fullName evidence="5">LytR_cpsA_psr: cell envelope-related function transcriptional attenuator common domain</fullName>
    </submittedName>
</protein>
<dbReference type="EMBL" id="LT907978">
    <property type="protein sequence ID" value="SOB73303.1"/>
    <property type="molecule type" value="Genomic_DNA"/>
</dbReference>
<feature type="transmembrane region" description="Helical" evidence="3">
    <location>
        <begin position="92"/>
        <end position="111"/>
    </location>
</feature>
<sequence length="427" mass="47510">MKNDSFYDTDNYKNKYSTKQSSSGNPSSSTTNSPAKKRQTSNKSSVSYRTSKARNASYKPVSATSSGKKTKRMNEHEPNHPPKKVSKKKHGCLLPLLLFIVLIGIIAFFAFRFSVKGAFSKIKKYPLDKSNVTVNDTDANIKDYQNIALFGVDSQDNKITDTGSRTDCIIIASIHKSNHKVKLMSIYRDTYVSIDGEYDKINAAYSYGGPELALRTINRNLDLNITDFATVNFKALADAVDVLGGIPLTITSEKELKNLNDYIGNMNHINGGNSPKFDKVGTYTFDGNQAVAYSRIRYMEGGDHARANHQRLVLEGIMNAAKKQPFKLGKLISTVLPQCKTSLSDNDLTKLTFSMARSSITDSQAYPFKSEDERYGGIYYGFPITAKSNAIKAHEYLFDTKNYEPTDELQKISAKIKIVTDDIGLTD</sequence>
<organism evidence="5 6">
    <name type="scientific">Anaerobutyricum hallii</name>
    <dbReference type="NCBI Taxonomy" id="39488"/>
    <lineage>
        <taxon>Bacteria</taxon>
        <taxon>Bacillati</taxon>
        <taxon>Bacillota</taxon>
        <taxon>Clostridia</taxon>
        <taxon>Lachnospirales</taxon>
        <taxon>Lachnospiraceae</taxon>
        <taxon>Anaerobutyricum</taxon>
    </lineage>
</organism>
<comment type="similarity">
    <text evidence="1">Belongs to the LytR/CpsA/Psr (LCP) family.</text>
</comment>
<feature type="compositionally biased region" description="Basic and acidic residues" evidence="2">
    <location>
        <begin position="1"/>
        <end position="13"/>
    </location>
</feature>
<evidence type="ECO:0000313" key="6">
    <source>
        <dbReference type="Proteomes" id="UP000217549"/>
    </source>
</evidence>
<keyword evidence="3" id="KW-0472">Membrane</keyword>
<evidence type="ECO:0000256" key="1">
    <source>
        <dbReference type="ARBA" id="ARBA00006068"/>
    </source>
</evidence>
<dbReference type="Gene3D" id="3.40.630.190">
    <property type="entry name" value="LCP protein"/>
    <property type="match status" value="1"/>
</dbReference>
<evidence type="ECO:0000313" key="5">
    <source>
        <dbReference type="EMBL" id="SOB73303.1"/>
    </source>
</evidence>
<evidence type="ECO:0000256" key="2">
    <source>
        <dbReference type="SAM" id="MobiDB-lite"/>
    </source>
</evidence>
<proteinExistence type="inferred from homology"/>
<dbReference type="STRING" id="39488.ERS852450_03096"/>
<dbReference type="PANTHER" id="PTHR33392:SF6">
    <property type="entry name" value="POLYISOPRENYL-TEICHOIC ACID--PEPTIDOGLYCAN TEICHOIC ACID TRANSFERASE TAGU"/>
    <property type="match status" value="1"/>
</dbReference>
<reference evidence="6" key="1">
    <citation type="submission" date="2017-09" db="EMBL/GenBank/DDBJ databases">
        <authorList>
            <person name="Shetty A S."/>
        </authorList>
    </citation>
    <scope>NUCLEOTIDE SEQUENCE [LARGE SCALE GENOMIC DNA]</scope>
</reference>
<name>A0A285PUI0_9FIRM</name>
<keyword evidence="6" id="KW-1185">Reference proteome</keyword>
<dbReference type="Proteomes" id="UP000217549">
    <property type="component" value="Chromosome I"/>
</dbReference>
<dbReference type="KEGG" id="ehl:EHLA_2749"/>
<dbReference type="AlphaFoldDB" id="A0A285PUI0"/>
<dbReference type="NCBIfam" id="TIGR00350">
    <property type="entry name" value="lytR_cpsA_psr"/>
    <property type="match status" value="1"/>
</dbReference>
<keyword evidence="3" id="KW-1133">Transmembrane helix</keyword>
<evidence type="ECO:0000259" key="4">
    <source>
        <dbReference type="Pfam" id="PF03816"/>
    </source>
</evidence>
<keyword evidence="3" id="KW-0812">Transmembrane</keyword>